<organism evidence="3">
    <name type="scientific">Leptocylindrus danicus</name>
    <dbReference type="NCBI Taxonomy" id="163516"/>
    <lineage>
        <taxon>Eukaryota</taxon>
        <taxon>Sar</taxon>
        <taxon>Stramenopiles</taxon>
        <taxon>Ochrophyta</taxon>
        <taxon>Bacillariophyta</taxon>
        <taxon>Coscinodiscophyceae</taxon>
        <taxon>Chaetocerotophycidae</taxon>
        <taxon>Leptocylindrales</taxon>
        <taxon>Leptocylindraceae</taxon>
        <taxon>Leptocylindrus</taxon>
    </lineage>
</organism>
<dbReference type="EMBL" id="HBGY01023404">
    <property type="protein sequence ID" value="CAD9595052.1"/>
    <property type="molecule type" value="Transcribed_RNA"/>
</dbReference>
<dbReference type="Gene3D" id="2.60.120.260">
    <property type="entry name" value="Galactose-binding domain-like"/>
    <property type="match status" value="2"/>
</dbReference>
<evidence type="ECO:0000259" key="2">
    <source>
        <dbReference type="Pfam" id="PF03561"/>
    </source>
</evidence>
<dbReference type="InterPro" id="IPR015908">
    <property type="entry name" value="Allantoicase_dom"/>
</dbReference>
<dbReference type="InterPro" id="IPR005164">
    <property type="entry name" value="Allantoicase"/>
</dbReference>
<evidence type="ECO:0000313" key="3">
    <source>
        <dbReference type="EMBL" id="CAD9595052.1"/>
    </source>
</evidence>
<feature type="domain" description="Allantoicase" evidence="2">
    <location>
        <begin position="21"/>
        <end position="214"/>
    </location>
</feature>
<dbReference type="PANTHER" id="PTHR12045">
    <property type="entry name" value="ALLANTOICASE"/>
    <property type="match status" value="1"/>
</dbReference>
<dbReference type="HAMAP" id="MF_00813">
    <property type="entry name" value="Allantoicase"/>
    <property type="match status" value="1"/>
</dbReference>
<name>A0A7S2L5J2_9STRA</name>
<protein>
    <recommendedName>
        <fullName evidence="2">Allantoicase domain-containing protein</fullName>
    </recommendedName>
</protein>
<dbReference type="PANTHER" id="PTHR12045:SF3">
    <property type="entry name" value="INACTIVE ALLANTOICASE-RELATED"/>
    <property type="match status" value="1"/>
</dbReference>
<reference evidence="3" key="1">
    <citation type="submission" date="2021-01" db="EMBL/GenBank/DDBJ databases">
        <authorList>
            <person name="Corre E."/>
            <person name="Pelletier E."/>
            <person name="Niang G."/>
            <person name="Scheremetjew M."/>
            <person name="Finn R."/>
            <person name="Kale V."/>
            <person name="Holt S."/>
            <person name="Cochrane G."/>
            <person name="Meng A."/>
            <person name="Brown T."/>
            <person name="Cohen L."/>
        </authorList>
    </citation>
    <scope>NUCLEOTIDE SEQUENCE</scope>
    <source>
        <strain evidence="3">B650</strain>
    </source>
</reference>
<sequence length="438" mass="48994">MLKEKPNTDNYINLLDADTNARVLFATDEFFATAENLLNASNEPRFDPNEYCEQGKVLDGWESRRRRDAGHDWCLVELGYRGTIEFFEIDTAFFTGNHAPRISIEGIDLSNNNHKDALLNLPGSQERLQRSNSGAGVRGTCMTKQEIDVASQILNDCSAVAKWHTLLPMTPLRPGYEETRLHYFHVPSELSFTHLRLNYFPDGGVARWKAWGRICVDLKSKKFQNSNSNFEIKMLELSSMELGGRGIQCSNQHYGVPSNLCRPNRGKDMGDGWETARHPDRPPIVKTDPKTGLVMNDLSDWCVLKLGVPTQRVERVLLDTAHFKGNYPESCMIEAGIVSTDNLSGSTSTNHDEALSSSLDGVEWVPLLQRTKLAADSIFVYELIKGELEDSLSALNNRVVSYVRVHIFPDGGLSRVRIYAKPFLSSSAAAGGDLMSYL</sequence>
<gene>
    <name evidence="3" type="ORF">LDAN0321_LOCUS14713</name>
</gene>
<dbReference type="GO" id="GO:0004037">
    <property type="term" value="F:allantoicase activity"/>
    <property type="evidence" value="ECO:0007669"/>
    <property type="project" value="InterPro"/>
</dbReference>
<dbReference type="InterPro" id="IPR008979">
    <property type="entry name" value="Galactose-bd-like_sf"/>
</dbReference>
<dbReference type="AlphaFoldDB" id="A0A7S2L5J2"/>
<dbReference type="SUPFAM" id="SSF49785">
    <property type="entry name" value="Galactose-binding domain-like"/>
    <property type="match status" value="2"/>
</dbReference>
<proteinExistence type="inferred from homology"/>
<evidence type="ECO:0000256" key="1">
    <source>
        <dbReference type="ARBA" id="ARBA00009242"/>
    </source>
</evidence>
<comment type="similarity">
    <text evidence="1">Belongs to the allantoicase family.</text>
</comment>
<accession>A0A7S2L5J2</accession>
<dbReference type="NCBIfam" id="TIGR02961">
    <property type="entry name" value="allantoicase"/>
    <property type="match status" value="1"/>
</dbReference>
<dbReference type="GO" id="GO:0000256">
    <property type="term" value="P:allantoin catabolic process"/>
    <property type="evidence" value="ECO:0007669"/>
    <property type="project" value="InterPro"/>
</dbReference>
<dbReference type="Pfam" id="PF03561">
    <property type="entry name" value="Allantoicase"/>
    <property type="match status" value="2"/>
</dbReference>
<feature type="domain" description="Allantoicase" evidence="2">
    <location>
        <begin position="243"/>
        <end position="421"/>
    </location>
</feature>